<dbReference type="OrthoDB" id="6974572at2"/>
<dbReference type="AlphaFoldDB" id="A0A1Y6GB19"/>
<keyword evidence="2" id="KW-1185">Reference proteome</keyword>
<evidence type="ECO:0008006" key="3">
    <source>
        <dbReference type="Google" id="ProtNLM"/>
    </source>
</evidence>
<evidence type="ECO:0000313" key="2">
    <source>
        <dbReference type="Proteomes" id="UP000194474"/>
    </source>
</evidence>
<dbReference type="RefSeq" id="WP_086470967.1">
    <property type="nucleotide sequence ID" value="NZ_FXWK01000002.1"/>
</dbReference>
<dbReference type="Proteomes" id="UP000194474">
    <property type="component" value="Unassembled WGS sequence"/>
</dbReference>
<protein>
    <recommendedName>
        <fullName evidence="3">Helix-turn-helix domain-containing protein</fullName>
    </recommendedName>
</protein>
<proteinExistence type="predicted"/>
<dbReference type="EMBL" id="FXWK01000002">
    <property type="protein sequence ID" value="SMQ85279.1"/>
    <property type="molecule type" value="Genomic_DNA"/>
</dbReference>
<name>A0A1Y6GB19_9HYPH</name>
<gene>
    <name evidence="1" type="ORF">SAMN06295905_2556</name>
</gene>
<accession>A0A1Y6GB19</accession>
<sequence length="230" mass="25946">MAMLNWVRFPTHWIEAEEHHLRDIDWAEDGIDGLAGLMTLIVIVQHADQETGEAKVTYDLLQKGTGLSRSTIARGLGFIEGKLVKKLSQSRYSIVGYDAGSGWAMLPAKPLYTGNGEISFFQEFRCRKAVELNALKLYLLFVSRRDRNDNMAHVTYDMIEDYTGIYRDDIKPALSFLAANGMVHIEHVPSKKSKFGVANAYRITRLEAYRHMGTTGRQHDAGGYFNGPNE</sequence>
<organism evidence="1 2">
    <name type="scientific">Devosia lucknowensis</name>
    <dbReference type="NCBI Taxonomy" id="1096929"/>
    <lineage>
        <taxon>Bacteria</taxon>
        <taxon>Pseudomonadati</taxon>
        <taxon>Pseudomonadota</taxon>
        <taxon>Alphaproteobacteria</taxon>
        <taxon>Hyphomicrobiales</taxon>
        <taxon>Devosiaceae</taxon>
        <taxon>Devosia</taxon>
    </lineage>
</organism>
<evidence type="ECO:0000313" key="1">
    <source>
        <dbReference type="EMBL" id="SMQ85279.1"/>
    </source>
</evidence>
<reference evidence="2" key="1">
    <citation type="submission" date="2017-04" db="EMBL/GenBank/DDBJ databases">
        <authorList>
            <person name="Varghese N."/>
            <person name="Submissions S."/>
        </authorList>
    </citation>
    <scope>NUCLEOTIDE SEQUENCE [LARGE SCALE GENOMIC DNA]</scope>
</reference>